<name>A0A829Y5Q9_9GAMM</name>
<dbReference type="SUPFAM" id="SSF158682">
    <property type="entry name" value="TerB-like"/>
    <property type="match status" value="1"/>
</dbReference>
<evidence type="ECO:0000313" key="2">
    <source>
        <dbReference type="Proteomes" id="UP000445000"/>
    </source>
</evidence>
<evidence type="ECO:0008006" key="3">
    <source>
        <dbReference type="Google" id="ProtNLM"/>
    </source>
</evidence>
<keyword evidence="2" id="KW-1185">Reference proteome</keyword>
<protein>
    <recommendedName>
        <fullName evidence="3">GTPase</fullName>
    </recommendedName>
</protein>
<dbReference type="InterPro" id="IPR029024">
    <property type="entry name" value="TerB-like"/>
</dbReference>
<dbReference type="Gene3D" id="1.10.3680.10">
    <property type="entry name" value="TerB-like"/>
    <property type="match status" value="1"/>
</dbReference>
<organism evidence="1 2">
    <name type="scientific">Steroidobacter agaridevorans</name>
    <dbReference type="NCBI Taxonomy" id="2695856"/>
    <lineage>
        <taxon>Bacteria</taxon>
        <taxon>Pseudomonadati</taxon>
        <taxon>Pseudomonadota</taxon>
        <taxon>Gammaproteobacteria</taxon>
        <taxon>Steroidobacterales</taxon>
        <taxon>Steroidobacteraceae</taxon>
        <taxon>Steroidobacter</taxon>
    </lineage>
</organism>
<dbReference type="Pfam" id="PF04391">
    <property type="entry name" value="DUF533"/>
    <property type="match status" value="1"/>
</dbReference>
<dbReference type="AlphaFoldDB" id="A0A829Y5Q9"/>
<dbReference type="InterPro" id="IPR007486">
    <property type="entry name" value="YebE"/>
</dbReference>
<dbReference type="EMBL" id="BLJN01000001">
    <property type="protein sequence ID" value="GFE78539.1"/>
    <property type="molecule type" value="Genomic_DNA"/>
</dbReference>
<accession>A0A829Y5Q9</accession>
<proteinExistence type="predicted"/>
<dbReference type="CDD" id="cd07176">
    <property type="entry name" value="terB"/>
    <property type="match status" value="1"/>
</dbReference>
<evidence type="ECO:0000313" key="1">
    <source>
        <dbReference type="EMBL" id="GFE78539.1"/>
    </source>
</evidence>
<comment type="caution">
    <text evidence="1">The sequence shown here is derived from an EMBL/GenBank/DDBJ whole genome shotgun (WGS) entry which is preliminary data.</text>
</comment>
<gene>
    <name evidence="1" type="ORF">GCM10011487_05390</name>
</gene>
<dbReference type="RefSeq" id="WP_161810427.1">
    <property type="nucleotide sequence ID" value="NZ_BLJN01000001.1"/>
</dbReference>
<dbReference type="Proteomes" id="UP000445000">
    <property type="component" value="Unassembled WGS sequence"/>
</dbReference>
<sequence length="323" mass="34290">MNAREQEAVLTIALLAAFADGAKDERERAEIKRIAESLSGEAGAPQMSQLYQNVLLKRVDVSQAAAALTDPSHRQLAYEMAVCVCDADAVASPAEQKFLQELRGALGLDTQQAVQVEKEAAALAEAPLPNTPVAAVAATAQPIENVSRQATLSDAEMDKYILNHSIVNGAIELLPQSLATMAIIPLQIKLVYRIGQAYGFQLDKGHIREFIATAGVGLTSQYVEQIGRKLLGGLLGSVAGGLGRGLGRATAGAAFSFATTYALGQLAKRYYSGGRQMNTALIQQTYQSLLGQAKQLQGQYSSEIQHKASTLDAGQVMSMVKNA</sequence>
<reference evidence="2" key="1">
    <citation type="submission" date="2020-01" db="EMBL/GenBank/DDBJ databases">
        <title>'Steroidobacter agaridevorans' sp. nov., agar-degrading bacteria isolated from rhizosphere soils.</title>
        <authorList>
            <person name="Ikenaga M."/>
            <person name="Kataoka M."/>
            <person name="Murouchi A."/>
            <person name="Katsuragi S."/>
            <person name="Sakai M."/>
        </authorList>
    </citation>
    <scope>NUCLEOTIDE SEQUENCE [LARGE SCALE GENOMIC DNA]</scope>
    <source>
        <strain evidence="2">YU21-B</strain>
    </source>
</reference>